<feature type="active site" description="Acyl-ester intermediate" evidence="8">
    <location>
        <position position="213"/>
    </location>
</feature>
<comment type="similarity">
    <text evidence="1 9">Belongs to the type-B carboxylesterase/lipase family.</text>
</comment>
<keyword evidence="2" id="KW-0719">Serine esterase</keyword>
<evidence type="ECO:0000256" key="5">
    <source>
        <dbReference type="ARBA" id="ARBA00023157"/>
    </source>
</evidence>
<evidence type="ECO:0000256" key="2">
    <source>
        <dbReference type="ARBA" id="ARBA00022487"/>
    </source>
</evidence>
<dbReference type="AlphaFoldDB" id="A0AAU7E2K7"/>
<dbReference type="EC" id="3.1.1.-" evidence="9"/>
<keyword evidence="3 9" id="KW-0378">Hydrolase</keyword>
<proteinExistence type="evidence at transcript level"/>
<evidence type="ECO:0000256" key="6">
    <source>
        <dbReference type="ARBA" id="ARBA00023180"/>
    </source>
</evidence>
<dbReference type="EMBL" id="PP836381">
    <property type="protein sequence ID" value="XBH24427.1"/>
    <property type="molecule type" value="mRNA"/>
</dbReference>
<dbReference type="InterPro" id="IPR019819">
    <property type="entry name" value="Carboxylesterase_B_CS"/>
</dbReference>
<evidence type="ECO:0000256" key="9">
    <source>
        <dbReference type="RuleBase" id="RU361235"/>
    </source>
</evidence>
<protein>
    <recommendedName>
        <fullName evidence="9">Carboxylic ester hydrolase</fullName>
        <ecNumber evidence="9">3.1.1.-</ecNumber>
    </recommendedName>
</protein>
<keyword evidence="6" id="KW-0325">Glycoprotein</keyword>
<reference evidence="11" key="1">
    <citation type="submission" date="2024-05" db="EMBL/GenBank/DDBJ databases">
        <title>Expression and Characterization of Seven Acetylcholine esterases in the Spider Cupiennius salei.</title>
        <authorList>
            <person name="Liu H."/>
            <person name="Jang J."/>
            <person name="French A.S."/>
            <person name="Torkkeli P.H."/>
        </authorList>
    </citation>
    <scope>NUCLEOTIDE SEQUENCE</scope>
</reference>
<keyword evidence="9" id="KW-0732">Signal</keyword>
<dbReference type="SUPFAM" id="SSF53474">
    <property type="entry name" value="alpha/beta-Hydrolases"/>
    <property type="match status" value="1"/>
</dbReference>
<evidence type="ECO:0000256" key="7">
    <source>
        <dbReference type="ARBA" id="ARBA00048484"/>
    </source>
</evidence>
<dbReference type="FunFam" id="3.40.50.1820:FF:000029">
    <property type="entry name" value="Acetylcholinesterase"/>
    <property type="match status" value="1"/>
</dbReference>
<dbReference type="PANTHER" id="PTHR43918:SF4">
    <property type="entry name" value="CARBOXYLIC ESTER HYDROLASE"/>
    <property type="match status" value="1"/>
</dbReference>
<keyword evidence="4" id="KW-0531">Neurotransmitter degradation</keyword>
<dbReference type="PANTHER" id="PTHR43918">
    <property type="entry name" value="ACETYLCHOLINESTERASE"/>
    <property type="match status" value="1"/>
</dbReference>
<feature type="signal peptide" evidence="9">
    <location>
        <begin position="1"/>
        <end position="24"/>
    </location>
</feature>
<dbReference type="Gene3D" id="3.40.50.1820">
    <property type="entry name" value="alpha/beta hydrolase"/>
    <property type="match status" value="1"/>
</dbReference>
<dbReference type="Pfam" id="PF00135">
    <property type="entry name" value="COesterase"/>
    <property type="match status" value="1"/>
</dbReference>
<feature type="chain" id="PRO_5043100549" description="Carboxylic ester hydrolase" evidence="9">
    <location>
        <begin position="25"/>
        <end position="566"/>
    </location>
</feature>
<dbReference type="GO" id="GO:0005886">
    <property type="term" value="C:plasma membrane"/>
    <property type="evidence" value="ECO:0007669"/>
    <property type="project" value="TreeGrafter"/>
</dbReference>
<dbReference type="InterPro" id="IPR019826">
    <property type="entry name" value="Carboxylesterase_B_AS"/>
</dbReference>
<dbReference type="InterPro" id="IPR050654">
    <property type="entry name" value="AChE-related_enzymes"/>
</dbReference>
<evidence type="ECO:0000256" key="3">
    <source>
        <dbReference type="ARBA" id="ARBA00022801"/>
    </source>
</evidence>
<feature type="domain" description="Carboxylesterase type B" evidence="10">
    <location>
        <begin position="25"/>
        <end position="530"/>
    </location>
</feature>
<dbReference type="GO" id="GO:0005615">
    <property type="term" value="C:extracellular space"/>
    <property type="evidence" value="ECO:0007669"/>
    <property type="project" value="TreeGrafter"/>
</dbReference>
<keyword evidence="5" id="KW-1015">Disulfide bond</keyword>
<sequence length="566" mass="63388">MYCLGLLEMHLIVLIASLFKISSSELIVETSSGPIRGTAALSDDVEAFLGIPYAEPPVGDLRFAKPVPKKRWDKILDASTLPPPCVQFSMGPYYFMPDITNMSEDCLYLNIWNPKAESNHGLRPVIIYIHPGAFCTGGTNMKVYDGSRLASLGDVVVVTINYRLGVLGYFLAYNEVANGNMGMYDQITAMKWIKSNAKNFGGDPENIVLMGISAGAFSAAAHVISPLSNNLFRRAILQSGGMVHPYFMDDNARLYRNSELMSSVVGCANETVSLKSDPRAVVKCLKEKPKEILANAELLLMKSNPINFYPRVNDEFLPKSSVAFLREGKFRKDINVIIGVNKDEGGLFLTTGLPDYFGLYGKVSLNVINKYRAALISRGFSMVAGEPRPSELVDFYIKNVKNRTSTGYTKMVSNFIGDYMIACNTIFFADFLSLKGNVVYFYKFEYRSTSTPIAEWMGTTHLDDVPYVFGNPFHENFTAEEEELSNRLIARWSAFAKTGNPNIPGHVPWLRYSYHNPLFLSFGQEEESIRLKPIDRCEVWRERFGAAFDADSIRRLRNSAMNITFP</sequence>
<feature type="active site" description="Charge relay system" evidence="8">
    <location>
        <position position="461"/>
    </location>
</feature>
<name>A0AAU7E2K7_CUPSA</name>
<dbReference type="PROSITE" id="PS00122">
    <property type="entry name" value="CARBOXYLESTERASE_B_1"/>
    <property type="match status" value="1"/>
</dbReference>
<evidence type="ECO:0000256" key="8">
    <source>
        <dbReference type="PIRSR" id="PIRSR600997-1"/>
    </source>
</evidence>
<evidence type="ECO:0000256" key="4">
    <source>
        <dbReference type="ARBA" id="ARBA00022867"/>
    </source>
</evidence>
<dbReference type="PRINTS" id="PR00878">
    <property type="entry name" value="CHOLNESTRASE"/>
</dbReference>
<evidence type="ECO:0000256" key="1">
    <source>
        <dbReference type="ARBA" id="ARBA00005964"/>
    </source>
</evidence>
<accession>A0AAU7E2K7</accession>
<dbReference type="InterPro" id="IPR029058">
    <property type="entry name" value="AB_hydrolase_fold"/>
</dbReference>
<organism evidence="11">
    <name type="scientific">Cupiennius salei</name>
    <name type="common">American wandering spider</name>
    <dbReference type="NCBI Taxonomy" id="6928"/>
    <lineage>
        <taxon>Eukaryota</taxon>
        <taxon>Metazoa</taxon>
        <taxon>Ecdysozoa</taxon>
        <taxon>Arthropoda</taxon>
        <taxon>Chelicerata</taxon>
        <taxon>Arachnida</taxon>
        <taxon>Araneae</taxon>
        <taxon>Araneomorphae</taxon>
        <taxon>Entelegynae</taxon>
        <taxon>Lycosoidea</taxon>
        <taxon>Ctenidae</taxon>
        <taxon>Cupiennius</taxon>
    </lineage>
</organism>
<dbReference type="PROSITE" id="PS00941">
    <property type="entry name" value="CARBOXYLESTERASE_B_2"/>
    <property type="match status" value="1"/>
</dbReference>
<dbReference type="GO" id="GO:0006581">
    <property type="term" value="P:acetylcholine catabolic process"/>
    <property type="evidence" value="ECO:0007669"/>
    <property type="project" value="TreeGrafter"/>
</dbReference>
<dbReference type="GO" id="GO:0019695">
    <property type="term" value="P:choline metabolic process"/>
    <property type="evidence" value="ECO:0007669"/>
    <property type="project" value="TreeGrafter"/>
</dbReference>
<dbReference type="InterPro" id="IPR002018">
    <property type="entry name" value="CarbesteraseB"/>
</dbReference>
<dbReference type="GO" id="GO:0003990">
    <property type="term" value="F:acetylcholinesterase activity"/>
    <property type="evidence" value="ECO:0007669"/>
    <property type="project" value="UniProtKB-EC"/>
</dbReference>
<dbReference type="InterPro" id="IPR000997">
    <property type="entry name" value="Cholinesterase"/>
</dbReference>
<feature type="active site" description="Charge relay system" evidence="8">
    <location>
        <position position="344"/>
    </location>
</feature>
<evidence type="ECO:0000259" key="10">
    <source>
        <dbReference type="Pfam" id="PF00135"/>
    </source>
</evidence>
<comment type="catalytic activity">
    <reaction evidence="7">
        <text>acetylcholine + H2O = choline + acetate + H(+)</text>
        <dbReference type="Rhea" id="RHEA:17561"/>
        <dbReference type="ChEBI" id="CHEBI:15354"/>
        <dbReference type="ChEBI" id="CHEBI:15355"/>
        <dbReference type="ChEBI" id="CHEBI:15377"/>
        <dbReference type="ChEBI" id="CHEBI:15378"/>
        <dbReference type="ChEBI" id="CHEBI:30089"/>
        <dbReference type="EC" id="3.1.1.7"/>
    </reaction>
</comment>
<evidence type="ECO:0000313" key="11">
    <source>
        <dbReference type="EMBL" id="XBH24427.1"/>
    </source>
</evidence>